<name>A0A4S2FN18_9BACT</name>
<organism evidence="1 2">
    <name type="scientific">Muribaculum intestinale</name>
    <dbReference type="NCBI Taxonomy" id="1796646"/>
    <lineage>
        <taxon>Bacteria</taxon>
        <taxon>Pseudomonadati</taxon>
        <taxon>Bacteroidota</taxon>
        <taxon>Bacteroidia</taxon>
        <taxon>Bacteroidales</taxon>
        <taxon>Muribaculaceae</taxon>
        <taxon>Muribaculum</taxon>
    </lineage>
</organism>
<gene>
    <name evidence="1" type="ORF">E5333_12665</name>
</gene>
<sequence length="372" mass="42469">MKINSRLSLMSLQVQQKSKANSKHFNYIIVDRAEFSNILNSIIIPGNTDIKSLLNLLTPLNKAIKELKPIKLFRYRTVNDNNIDALESDSVYTVTADMFNDPYDSLFQYDLNQVESIIRNTANADFLRVIQTIFKSGDFNADILRCFPNGELNVALENLCKTDLSDSDEINSRLENMASVIITLIKAIAPMIEIQLRNAVTYACFSEKVDSITMWSHYTNYHEGYALGYSNDILSFEQMNMLKCGLFPVIYSESRYNGSSLFAWAIYNALGWQMIEPDKLAIIKAGLHKSTDWSYENEWRLICSIPQQERSFPKVTPVTICPNEIYYGTRISKENKARLHSIAVNKNLTEFDMGIDNASGNYQMIVKPAIFQ</sequence>
<dbReference type="Proteomes" id="UP000306630">
    <property type="component" value="Unassembled WGS sequence"/>
</dbReference>
<comment type="caution">
    <text evidence="1">The sequence shown here is derived from an EMBL/GenBank/DDBJ whole genome shotgun (WGS) entry which is preliminary data.</text>
</comment>
<dbReference type="InterPro" id="IPR021352">
    <property type="entry name" value="DUF2971"/>
</dbReference>
<dbReference type="Pfam" id="PF11185">
    <property type="entry name" value="DUF2971"/>
    <property type="match status" value="1"/>
</dbReference>
<evidence type="ECO:0000313" key="2">
    <source>
        <dbReference type="Proteomes" id="UP000306630"/>
    </source>
</evidence>
<proteinExistence type="predicted"/>
<dbReference type="RefSeq" id="WP_135993790.1">
    <property type="nucleotide sequence ID" value="NZ_CBFGDC010000010.1"/>
</dbReference>
<protein>
    <submittedName>
        <fullName evidence="1">DUF2971 domain-containing protein</fullName>
    </submittedName>
</protein>
<dbReference type="AlphaFoldDB" id="A0A4S2FN18"/>
<accession>A0A4S2FN18</accession>
<evidence type="ECO:0000313" key="1">
    <source>
        <dbReference type="EMBL" id="TGY70456.1"/>
    </source>
</evidence>
<dbReference type="EMBL" id="SRYD01000060">
    <property type="protein sequence ID" value="TGY70456.1"/>
    <property type="molecule type" value="Genomic_DNA"/>
</dbReference>
<reference evidence="1 2" key="1">
    <citation type="submission" date="2019-04" db="EMBL/GenBank/DDBJ databases">
        <title>Microbes associate with the intestines of laboratory mice.</title>
        <authorList>
            <person name="Navarre W."/>
            <person name="Wong E."/>
            <person name="Huang K."/>
            <person name="Tropini C."/>
            <person name="Ng K."/>
            <person name="Yu B."/>
        </authorList>
    </citation>
    <scope>NUCLEOTIDE SEQUENCE [LARGE SCALE GENOMIC DNA]</scope>
    <source>
        <strain evidence="1 2">NM06_A21</strain>
    </source>
</reference>